<dbReference type="SUPFAM" id="SSF118215">
    <property type="entry name" value="Proton glutamate symport protein"/>
    <property type="match status" value="1"/>
</dbReference>
<evidence type="ECO:0000256" key="6">
    <source>
        <dbReference type="ARBA" id="ARBA00022970"/>
    </source>
</evidence>
<dbReference type="OrthoDB" id="5877963at2759"/>
<dbReference type="AlphaFoldDB" id="A0A1Y2B4F5"/>
<dbReference type="InterPro" id="IPR023025">
    <property type="entry name" value="Ser_Thr_transp_SstT"/>
</dbReference>
<reference evidence="10 11" key="1">
    <citation type="submission" date="2016-08" db="EMBL/GenBank/DDBJ databases">
        <title>A Parts List for Fungal Cellulosomes Revealed by Comparative Genomics.</title>
        <authorList>
            <consortium name="DOE Joint Genome Institute"/>
            <person name="Haitjema C.H."/>
            <person name="Gilmore S.P."/>
            <person name="Henske J.K."/>
            <person name="Solomon K.V."/>
            <person name="De Groot R."/>
            <person name="Kuo A."/>
            <person name="Mondo S.J."/>
            <person name="Salamov A.A."/>
            <person name="Labutti K."/>
            <person name="Zhao Z."/>
            <person name="Chiniquy J."/>
            <person name="Barry K."/>
            <person name="Brewer H.M."/>
            <person name="Purvine S.O."/>
            <person name="Wright A.T."/>
            <person name="Boxma B."/>
            <person name="Van Alen T."/>
            <person name="Hackstein J.H."/>
            <person name="Baker S.E."/>
            <person name="Grigoriev I.V."/>
            <person name="O'Malley M.A."/>
        </authorList>
    </citation>
    <scope>NUCLEOTIDE SEQUENCE [LARGE SCALE GENOMIC DNA]</scope>
    <source>
        <strain evidence="10 11">G1</strain>
    </source>
</reference>
<comment type="subcellular location">
    <subcellularLocation>
        <location evidence="1 9">Membrane</location>
        <topology evidence="1 9">Multi-pass membrane protein</topology>
    </subcellularLocation>
</comment>
<dbReference type="PANTHER" id="PTHR42865:SF8">
    <property type="entry name" value="SERINE_THREONINE TRANSPORTER SSTT"/>
    <property type="match status" value="1"/>
</dbReference>
<protein>
    <recommendedName>
        <fullName evidence="9">Amino acid transporter</fullName>
    </recommendedName>
</protein>
<organism evidence="10 11">
    <name type="scientific">Neocallimastix californiae</name>
    <dbReference type="NCBI Taxonomy" id="1754190"/>
    <lineage>
        <taxon>Eukaryota</taxon>
        <taxon>Fungi</taxon>
        <taxon>Fungi incertae sedis</taxon>
        <taxon>Chytridiomycota</taxon>
        <taxon>Chytridiomycota incertae sedis</taxon>
        <taxon>Neocallimastigomycetes</taxon>
        <taxon>Neocallimastigales</taxon>
        <taxon>Neocallimastigaceae</taxon>
        <taxon>Neocallimastix</taxon>
    </lineage>
</organism>
<feature type="transmembrane region" description="Helical" evidence="9">
    <location>
        <begin position="74"/>
        <end position="99"/>
    </location>
</feature>
<keyword evidence="11" id="KW-1185">Reference proteome</keyword>
<feature type="transmembrane region" description="Helical" evidence="9">
    <location>
        <begin position="284"/>
        <end position="308"/>
    </location>
</feature>
<dbReference type="NCBIfam" id="NF010151">
    <property type="entry name" value="PRK13628.1"/>
    <property type="match status" value="1"/>
</dbReference>
<feature type="transmembrane region" description="Helical" evidence="9">
    <location>
        <begin position="355"/>
        <end position="375"/>
    </location>
</feature>
<dbReference type="GO" id="GO:0032329">
    <property type="term" value="P:serine transport"/>
    <property type="evidence" value="ECO:0007669"/>
    <property type="project" value="InterPro"/>
</dbReference>
<keyword evidence="2 9" id="KW-0813">Transport</keyword>
<comment type="caution">
    <text evidence="10">The sequence shown here is derived from an EMBL/GenBank/DDBJ whole genome shotgun (WGS) entry which is preliminary data.</text>
</comment>
<evidence type="ECO:0000313" key="11">
    <source>
        <dbReference type="Proteomes" id="UP000193920"/>
    </source>
</evidence>
<dbReference type="EMBL" id="MCOG01000179">
    <property type="protein sequence ID" value="ORY29606.1"/>
    <property type="molecule type" value="Genomic_DNA"/>
</dbReference>
<dbReference type="GO" id="GO:0005886">
    <property type="term" value="C:plasma membrane"/>
    <property type="evidence" value="ECO:0007669"/>
    <property type="project" value="TreeGrafter"/>
</dbReference>
<keyword evidence="4 9" id="KW-0812">Transmembrane</keyword>
<keyword evidence="3" id="KW-1003">Cell membrane</keyword>
<evidence type="ECO:0000256" key="2">
    <source>
        <dbReference type="ARBA" id="ARBA00022448"/>
    </source>
</evidence>
<feature type="transmembrane region" description="Helical" evidence="9">
    <location>
        <begin position="320"/>
        <end position="348"/>
    </location>
</feature>
<feature type="transmembrane region" description="Helical" evidence="9">
    <location>
        <begin position="36"/>
        <end position="62"/>
    </location>
</feature>
<evidence type="ECO:0000256" key="9">
    <source>
        <dbReference type="RuleBase" id="RU361216"/>
    </source>
</evidence>
<dbReference type="STRING" id="1754190.A0A1Y2B4F5"/>
<keyword evidence="6" id="KW-0029">Amino-acid transport</keyword>
<dbReference type="PRINTS" id="PR00173">
    <property type="entry name" value="EDTRNSPORT"/>
</dbReference>
<name>A0A1Y2B4F5_9FUNG</name>
<evidence type="ECO:0000256" key="4">
    <source>
        <dbReference type="ARBA" id="ARBA00022692"/>
    </source>
</evidence>
<dbReference type="Pfam" id="PF00375">
    <property type="entry name" value="SDF"/>
    <property type="match status" value="1"/>
</dbReference>
<evidence type="ECO:0000313" key="10">
    <source>
        <dbReference type="EMBL" id="ORY29606.1"/>
    </source>
</evidence>
<dbReference type="Proteomes" id="UP000193920">
    <property type="component" value="Unassembled WGS sequence"/>
</dbReference>
<dbReference type="HAMAP" id="MF_01582">
    <property type="entry name" value="Ser_Thr_transp_SstT"/>
    <property type="match status" value="1"/>
</dbReference>
<evidence type="ECO:0000256" key="1">
    <source>
        <dbReference type="ARBA" id="ARBA00004141"/>
    </source>
</evidence>
<evidence type="ECO:0000256" key="8">
    <source>
        <dbReference type="ARBA" id="ARBA00023136"/>
    </source>
</evidence>
<keyword evidence="8 9" id="KW-0472">Membrane</keyword>
<feature type="transmembrane region" description="Helical" evidence="9">
    <location>
        <begin position="217"/>
        <end position="238"/>
    </location>
</feature>
<proteinExistence type="inferred from homology"/>
<gene>
    <name evidence="10" type="ORF">LY90DRAFT_705543</name>
</gene>
<dbReference type="GO" id="GO:0015826">
    <property type="term" value="P:threonine transport"/>
    <property type="evidence" value="ECO:0007669"/>
    <property type="project" value="InterPro"/>
</dbReference>
<feature type="transmembrane region" description="Helical" evidence="9">
    <location>
        <begin position="142"/>
        <end position="159"/>
    </location>
</feature>
<dbReference type="InterPro" id="IPR036458">
    <property type="entry name" value="Na:dicarbo_symporter_sf"/>
</dbReference>
<comment type="similarity">
    <text evidence="9">Belongs to the dicarboxylate/amino acid:cation symporter (DAACS) (TC 2.A.23) family.</text>
</comment>
<feature type="transmembrane region" description="Helical" evidence="9">
    <location>
        <begin position="180"/>
        <end position="197"/>
    </location>
</feature>
<dbReference type="Gene3D" id="1.10.3860.10">
    <property type="entry name" value="Sodium:dicarboxylate symporter"/>
    <property type="match status" value="1"/>
</dbReference>
<keyword evidence="7 9" id="KW-1133">Transmembrane helix</keyword>
<dbReference type="InterPro" id="IPR001991">
    <property type="entry name" value="Na-dicarboxylate_symporter"/>
</dbReference>
<accession>A0A1Y2B4F5</accession>
<dbReference type="PANTHER" id="PTHR42865">
    <property type="entry name" value="PROTON/GLUTAMATE-ASPARTATE SYMPORTER"/>
    <property type="match status" value="1"/>
</dbReference>
<sequence>MNIIKKYNSISLIWRIVCGLIIGVILGLLIKNLDFISLLGSVFVGALKAVAPVLVFVLVVSALAQANDALDKRFVLVIVLYLTSTLLASLVAVVGSFFFPQTIKLTNIDKAEAESVPTGVWEVLKNLIINMVSNPVSSIVDARYIGILFWAVVFGIAARQTASEVTKNIFEDLSNIVSQTVKWIINLAPFGIMGLVYENVSQNGLSIFTDYGKLLILLVSCMLFSALVVNPLLVALVLRRNPYPLVLRCLKESGITAFFARSSAANIPVNMELCRKLGMDKEMYAVSIPLGATINMNGAAITIAVMSLAAANTVGIKVSFVTTVVLVLIATLAACGASGVAGGSLLLIPMACSLFGVNADIAMQVVGVGFIIGVIQDSLETALNSSGDVIFASTAEYAQWKKEKKSLPTFLGGETEVEV</sequence>
<dbReference type="GO" id="GO:0005295">
    <property type="term" value="F:neutral L-amino acid:sodium symporter activity"/>
    <property type="evidence" value="ECO:0007669"/>
    <property type="project" value="TreeGrafter"/>
</dbReference>
<evidence type="ECO:0000256" key="5">
    <source>
        <dbReference type="ARBA" id="ARBA00022847"/>
    </source>
</evidence>
<evidence type="ECO:0000256" key="7">
    <source>
        <dbReference type="ARBA" id="ARBA00022989"/>
    </source>
</evidence>
<feature type="transmembrane region" description="Helical" evidence="9">
    <location>
        <begin position="12"/>
        <end position="30"/>
    </location>
</feature>
<keyword evidence="5 9" id="KW-0769">Symport</keyword>
<evidence type="ECO:0000256" key="3">
    <source>
        <dbReference type="ARBA" id="ARBA00022475"/>
    </source>
</evidence>